<dbReference type="SUPFAM" id="SSF47598">
    <property type="entry name" value="Ribbon-helix-helix"/>
    <property type="match status" value="1"/>
</dbReference>
<dbReference type="CDD" id="cd22231">
    <property type="entry name" value="RHH_NikR_HicB-like"/>
    <property type="match status" value="1"/>
</dbReference>
<proteinExistence type="predicted"/>
<dbReference type="EMBL" id="MFQE01000036">
    <property type="protein sequence ID" value="OGH71082.1"/>
    <property type="molecule type" value="Genomic_DNA"/>
</dbReference>
<accession>A0A1F6MHF5</accession>
<evidence type="ECO:0000313" key="3">
    <source>
        <dbReference type="Proteomes" id="UP000177457"/>
    </source>
</evidence>
<dbReference type="Gene3D" id="1.10.1220.10">
    <property type="entry name" value="Met repressor-like"/>
    <property type="match status" value="1"/>
</dbReference>
<dbReference type="STRING" id="1798683.A3C90_00480"/>
<dbReference type="InterPro" id="IPR002145">
    <property type="entry name" value="CopG"/>
</dbReference>
<dbReference type="GO" id="GO:0006355">
    <property type="term" value="P:regulation of DNA-templated transcription"/>
    <property type="evidence" value="ECO:0007669"/>
    <property type="project" value="InterPro"/>
</dbReference>
<evidence type="ECO:0000259" key="1">
    <source>
        <dbReference type="Pfam" id="PF01402"/>
    </source>
</evidence>
<name>A0A1F6MHF5_9BACT</name>
<feature type="domain" description="Ribbon-helix-helix protein CopG" evidence="1">
    <location>
        <begin position="6"/>
        <end position="41"/>
    </location>
</feature>
<dbReference type="InterPro" id="IPR010985">
    <property type="entry name" value="Ribbon_hlx_hlx"/>
</dbReference>
<dbReference type="InterPro" id="IPR013321">
    <property type="entry name" value="Arc_rbn_hlx_hlx"/>
</dbReference>
<evidence type="ECO:0000313" key="2">
    <source>
        <dbReference type="EMBL" id="OGH71082.1"/>
    </source>
</evidence>
<protein>
    <recommendedName>
        <fullName evidence="1">Ribbon-helix-helix protein CopG domain-containing protein</fullName>
    </recommendedName>
</protein>
<comment type="caution">
    <text evidence="2">The sequence shown here is derived from an EMBL/GenBank/DDBJ whole genome shotgun (WGS) entry which is preliminary data.</text>
</comment>
<sequence>MRQSSVVTISLPPTLVKEVERVAKKNRMTRSELLRAALRTYFEWRDTEEAIKAFEKEKREGTLKELEGSLVDLM</sequence>
<reference evidence="2 3" key="1">
    <citation type="journal article" date="2016" name="Nat. Commun.">
        <title>Thousands of microbial genomes shed light on interconnected biogeochemical processes in an aquifer system.</title>
        <authorList>
            <person name="Anantharaman K."/>
            <person name="Brown C.T."/>
            <person name="Hug L.A."/>
            <person name="Sharon I."/>
            <person name="Castelle C.J."/>
            <person name="Probst A.J."/>
            <person name="Thomas B.C."/>
            <person name="Singh A."/>
            <person name="Wilkins M.J."/>
            <person name="Karaoz U."/>
            <person name="Brodie E.L."/>
            <person name="Williams K.H."/>
            <person name="Hubbard S.S."/>
            <person name="Banfield J.F."/>
        </authorList>
    </citation>
    <scope>NUCLEOTIDE SEQUENCE [LARGE SCALE GENOMIC DNA]</scope>
</reference>
<dbReference type="Proteomes" id="UP000177457">
    <property type="component" value="Unassembled WGS sequence"/>
</dbReference>
<gene>
    <name evidence="2" type="ORF">A3C90_00480</name>
</gene>
<organism evidence="2 3">
    <name type="scientific">Candidatus Magasanikbacteria bacterium RIFCSPHIGHO2_02_FULL_51_14</name>
    <dbReference type="NCBI Taxonomy" id="1798683"/>
    <lineage>
        <taxon>Bacteria</taxon>
        <taxon>Candidatus Magasanikiibacteriota</taxon>
    </lineage>
</organism>
<dbReference type="AlphaFoldDB" id="A0A1F6MHF5"/>
<dbReference type="Pfam" id="PF01402">
    <property type="entry name" value="RHH_1"/>
    <property type="match status" value="1"/>
</dbReference>